<dbReference type="Proteomes" id="UP000218387">
    <property type="component" value="Chromosome"/>
</dbReference>
<proteinExistence type="predicted"/>
<evidence type="ECO:0008006" key="4">
    <source>
        <dbReference type="Google" id="ProtNLM"/>
    </source>
</evidence>
<reference evidence="2 3" key="1">
    <citation type="submission" date="2018-05" db="EMBL/GenBank/DDBJ databases">
        <title>Genome comparison of Eubacterium sp.</title>
        <authorList>
            <person name="Feng Y."/>
            <person name="Sanchez-Andrea I."/>
            <person name="Stams A.J.M."/>
            <person name="De Vos W.M."/>
        </authorList>
    </citation>
    <scope>NUCLEOTIDE SEQUENCE [LARGE SCALE GENOMIC DNA]</scope>
    <source>
        <strain evidence="2 3">YI</strain>
    </source>
</reference>
<evidence type="ECO:0000256" key="1">
    <source>
        <dbReference type="SAM" id="SignalP"/>
    </source>
</evidence>
<protein>
    <recommendedName>
        <fullName evidence="4">WxL domain-containing protein</fullName>
    </recommendedName>
</protein>
<sequence length="222" mass="23896">MAMKKKIAVGLAALTMTALCFGTTAFAAGESYPINGSGNDTTAGANDVTTDGTEGKNQTELELSFKEVTPGEATWSVDIPQKITFEQISATTDPSKLVKELSYSSYIHNGTEADVQDGEKYYTIENLAVKLTDSNKFNMTNVKDPTVIVKDAYKVMDAADKELEKGDTIVTMTEDVKSAVGKVKLDDTKWNGYTEPGKYNSQLTVTISPTVTENTKSTTPAS</sequence>
<dbReference type="RefSeq" id="WP_096919127.1">
    <property type="nucleotide sequence ID" value="NZ_CP029487.1"/>
</dbReference>
<keyword evidence="3" id="KW-1185">Reference proteome</keyword>
<gene>
    <name evidence="2" type="ORF">CPZ25_014900</name>
</gene>
<organism evidence="2 3">
    <name type="scientific">Eubacterium maltosivorans</name>
    <dbReference type="NCBI Taxonomy" id="2041044"/>
    <lineage>
        <taxon>Bacteria</taxon>
        <taxon>Bacillati</taxon>
        <taxon>Bacillota</taxon>
        <taxon>Clostridia</taxon>
        <taxon>Eubacteriales</taxon>
        <taxon>Eubacteriaceae</taxon>
        <taxon>Eubacterium</taxon>
    </lineage>
</organism>
<name>A0A4P9CCG3_EUBML</name>
<evidence type="ECO:0000313" key="2">
    <source>
        <dbReference type="EMBL" id="QCT72561.1"/>
    </source>
</evidence>
<feature type="signal peptide" evidence="1">
    <location>
        <begin position="1"/>
        <end position="27"/>
    </location>
</feature>
<keyword evidence="1" id="KW-0732">Signal</keyword>
<evidence type="ECO:0000313" key="3">
    <source>
        <dbReference type="Proteomes" id="UP000218387"/>
    </source>
</evidence>
<dbReference type="EMBL" id="CP029487">
    <property type="protein sequence ID" value="QCT72561.1"/>
    <property type="molecule type" value="Genomic_DNA"/>
</dbReference>
<dbReference type="KEGG" id="emt:CPZ25_014900"/>
<accession>A0A4P9CCG3</accession>
<dbReference type="AlphaFoldDB" id="A0A4P9CCG3"/>
<feature type="chain" id="PRO_5020257943" description="WxL domain-containing protein" evidence="1">
    <location>
        <begin position="28"/>
        <end position="222"/>
    </location>
</feature>